<dbReference type="GO" id="GO:0045944">
    <property type="term" value="P:positive regulation of transcription by RNA polymerase II"/>
    <property type="evidence" value="ECO:0007669"/>
    <property type="project" value="TreeGrafter"/>
</dbReference>
<dbReference type="InterPro" id="IPR056519">
    <property type="entry name" value="KANSL3_1st"/>
</dbReference>
<feature type="region of interest" description="Disordered" evidence="1">
    <location>
        <begin position="482"/>
        <end position="567"/>
    </location>
</feature>
<feature type="domain" description="KANL3/Tex30 alpha/beta hydrolase-like" evidence="2">
    <location>
        <begin position="335"/>
        <end position="463"/>
    </location>
</feature>
<sequence>MKLRSTITPFGISRNMETPPLRSDADSIAPANKLSVYLQQLSGQVDMVHSIDLDHSYALPNNWKPDNAYAKPVKTLFVTKKNAVLSSSSIDVVACDDERRRPKPAYDETQAIQNMGETEKTLYSLLGSESDDPDWEYRLNRSQWTTSQAKLFDRALRILNHDKLARLTQQSSWNEPVLRRVSIDKSARRFRTLLSTYSWRATLLHWLHNTFVDFLDIPYLASYIDVLQTLKKKVPVLVERMISSVNYNSRLPPEAMTRMLKKPVDPASYGLSCYNPKRLPGNPLIVVVPSAPGTNTLQNARVQRWFHCLSMIGHVTLVSTNNLLATKATMTTALDHMLAATRAKLSELRSDYAGRTIILVGFNTGAALACQVALMEQVTAVVCLGFPLNTVEDRRGQPDDSILNLTTPVLFIAGQHGPSASIDDIEDMRERLRVETGLIVVGSADDQLRVHKSKLSQEGITQCMVDRCIVDEIADFVGTILTAPPPQNPGSTSGAATPVKTEGRAKMKFVEKKRKLSGSEDSAPPAQPRKSQMVLNTFKRTVGRPSTRGVGRPKGTVSEGQPRRSGLTKEALMAATSRQSIEPLNMSDFDLIGSDDGTGMTSEDNLIEQLTPDRLLEMPVIIAQEDAPESSQMKVVMSRGRVGRPAKRGSKTHGPVKIIVSKDGVTHVPKTVRTLSVHATKDDGHRIKDARPRIKHFPATKHVMSSKVINLT</sequence>
<evidence type="ECO:0000313" key="4">
    <source>
        <dbReference type="EMBL" id="KAF6199622.1"/>
    </source>
</evidence>
<dbReference type="PANTHER" id="PTHR13136:SF16">
    <property type="entry name" value="KAT8 REGULATORY NSL COMPLEX SUBUNIT 3"/>
    <property type="match status" value="1"/>
</dbReference>
<evidence type="ECO:0000259" key="2">
    <source>
        <dbReference type="Pfam" id="PF20408"/>
    </source>
</evidence>
<name>A0A8S9WSA5_APOLU</name>
<dbReference type="Gene3D" id="3.40.50.1820">
    <property type="entry name" value="alpha/beta hydrolase"/>
    <property type="match status" value="1"/>
</dbReference>
<dbReference type="PANTHER" id="PTHR13136">
    <property type="entry name" value="TESTIS DEVELOPMENT PROTEIN PRTD"/>
    <property type="match status" value="1"/>
</dbReference>
<feature type="compositionally biased region" description="Basic residues" evidence="1">
    <location>
        <begin position="641"/>
        <end position="651"/>
    </location>
</feature>
<proteinExistence type="predicted"/>
<evidence type="ECO:0000313" key="5">
    <source>
        <dbReference type="Proteomes" id="UP000466442"/>
    </source>
</evidence>
<gene>
    <name evidence="4" type="ORF">GE061_005920</name>
</gene>
<dbReference type="GO" id="GO:0044545">
    <property type="term" value="C:NSL complex"/>
    <property type="evidence" value="ECO:0007669"/>
    <property type="project" value="TreeGrafter"/>
</dbReference>
<dbReference type="AlphaFoldDB" id="A0A8S9WSA5"/>
<evidence type="ECO:0000256" key="1">
    <source>
        <dbReference type="SAM" id="MobiDB-lite"/>
    </source>
</evidence>
<dbReference type="Pfam" id="PF20408">
    <property type="entry name" value="Abhydrolase_11"/>
    <property type="match status" value="1"/>
</dbReference>
<dbReference type="SUPFAM" id="SSF53474">
    <property type="entry name" value="alpha/beta-Hydrolases"/>
    <property type="match status" value="1"/>
</dbReference>
<feature type="compositionally biased region" description="Polar residues" evidence="1">
    <location>
        <begin position="529"/>
        <end position="539"/>
    </location>
</feature>
<protein>
    <recommendedName>
        <fullName evidence="6">KAT8 regulatory NSL complex subunit 3</fullName>
    </recommendedName>
</protein>
<feature type="compositionally biased region" description="Basic and acidic residues" evidence="1">
    <location>
        <begin position="501"/>
        <end position="510"/>
    </location>
</feature>
<keyword evidence="5" id="KW-1185">Reference proteome</keyword>
<dbReference type="InterPro" id="IPR046879">
    <property type="entry name" value="KANL3/Tex30_Abhydrolase"/>
</dbReference>
<dbReference type="InterPro" id="IPR029058">
    <property type="entry name" value="AB_hydrolase_fold"/>
</dbReference>
<reference evidence="4" key="1">
    <citation type="journal article" date="2021" name="Mol. Ecol. Resour.">
        <title>Apolygus lucorum genome provides insights into omnivorousness and mesophyll feeding.</title>
        <authorList>
            <person name="Liu Y."/>
            <person name="Liu H."/>
            <person name="Wang H."/>
            <person name="Huang T."/>
            <person name="Liu B."/>
            <person name="Yang B."/>
            <person name="Yin L."/>
            <person name="Li B."/>
            <person name="Zhang Y."/>
            <person name="Zhang S."/>
            <person name="Jiang F."/>
            <person name="Zhang X."/>
            <person name="Ren Y."/>
            <person name="Wang B."/>
            <person name="Wang S."/>
            <person name="Lu Y."/>
            <person name="Wu K."/>
            <person name="Fan W."/>
            <person name="Wang G."/>
        </authorList>
    </citation>
    <scope>NUCLEOTIDE SEQUENCE</scope>
    <source>
        <strain evidence="4">12Hb</strain>
    </source>
</reference>
<dbReference type="InterPro" id="IPR026555">
    <property type="entry name" value="NSL3/Tex30"/>
</dbReference>
<feature type="region of interest" description="Disordered" evidence="1">
    <location>
        <begin position="631"/>
        <end position="652"/>
    </location>
</feature>
<accession>A0A8S9WSA5</accession>
<comment type="caution">
    <text evidence="4">The sequence shown here is derived from an EMBL/GenBank/DDBJ whole genome shotgun (WGS) entry which is preliminary data.</text>
</comment>
<dbReference type="OrthoDB" id="6415022at2759"/>
<organism evidence="4 5">
    <name type="scientific">Apolygus lucorum</name>
    <name type="common">Small green plant bug</name>
    <name type="synonym">Lygocoris lucorum</name>
    <dbReference type="NCBI Taxonomy" id="248454"/>
    <lineage>
        <taxon>Eukaryota</taxon>
        <taxon>Metazoa</taxon>
        <taxon>Ecdysozoa</taxon>
        <taxon>Arthropoda</taxon>
        <taxon>Hexapoda</taxon>
        <taxon>Insecta</taxon>
        <taxon>Pterygota</taxon>
        <taxon>Neoptera</taxon>
        <taxon>Paraneoptera</taxon>
        <taxon>Hemiptera</taxon>
        <taxon>Heteroptera</taxon>
        <taxon>Panheteroptera</taxon>
        <taxon>Cimicomorpha</taxon>
        <taxon>Miridae</taxon>
        <taxon>Mirini</taxon>
        <taxon>Apolygus</taxon>
    </lineage>
</organism>
<dbReference type="Pfam" id="PF23154">
    <property type="entry name" value="KANSL3_1st"/>
    <property type="match status" value="1"/>
</dbReference>
<evidence type="ECO:0000259" key="3">
    <source>
        <dbReference type="Pfam" id="PF23154"/>
    </source>
</evidence>
<dbReference type="Proteomes" id="UP000466442">
    <property type="component" value="Unassembled WGS sequence"/>
</dbReference>
<dbReference type="EMBL" id="WIXP02000014">
    <property type="protein sequence ID" value="KAF6199622.1"/>
    <property type="molecule type" value="Genomic_DNA"/>
</dbReference>
<evidence type="ECO:0008006" key="6">
    <source>
        <dbReference type="Google" id="ProtNLM"/>
    </source>
</evidence>
<feature type="domain" description="KANSL3 helical" evidence="3">
    <location>
        <begin position="147"/>
        <end position="246"/>
    </location>
</feature>